<accession>A0A4U5MR68</accession>
<evidence type="ECO:0000313" key="2">
    <source>
        <dbReference type="EMBL" id="TKR72157.1"/>
    </source>
</evidence>
<evidence type="ECO:0000256" key="1">
    <source>
        <dbReference type="SAM" id="MobiDB-lite"/>
    </source>
</evidence>
<proteinExistence type="predicted"/>
<reference evidence="2 3" key="2">
    <citation type="journal article" date="2019" name="G3 (Bethesda)">
        <title>Hybrid Assembly of the Genome of the Entomopathogenic Nematode Steinernema carpocapsae Identifies the X-Chromosome.</title>
        <authorList>
            <person name="Serra L."/>
            <person name="Macchietto M."/>
            <person name="Macias-Munoz A."/>
            <person name="McGill C.J."/>
            <person name="Rodriguez I.M."/>
            <person name="Rodriguez B."/>
            <person name="Murad R."/>
            <person name="Mortazavi A."/>
        </authorList>
    </citation>
    <scope>NUCLEOTIDE SEQUENCE [LARGE SCALE GENOMIC DNA]</scope>
    <source>
        <strain evidence="2 3">ALL</strain>
    </source>
</reference>
<dbReference type="AlphaFoldDB" id="A0A4U5MR68"/>
<keyword evidence="3" id="KW-1185">Reference proteome</keyword>
<evidence type="ECO:0000313" key="3">
    <source>
        <dbReference type="Proteomes" id="UP000298663"/>
    </source>
</evidence>
<comment type="caution">
    <text evidence="2">The sequence shown here is derived from an EMBL/GenBank/DDBJ whole genome shotgun (WGS) entry which is preliminary data.</text>
</comment>
<name>A0A4U5MR68_STECR</name>
<gene>
    <name evidence="2" type="ORF">L596_019657</name>
</gene>
<organism evidence="2 3">
    <name type="scientific">Steinernema carpocapsae</name>
    <name type="common">Entomopathogenic nematode</name>
    <dbReference type="NCBI Taxonomy" id="34508"/>
    <lineage>
        <taxon>Eukaryota</taxon>
        <taxon>Metazoa</taxon>
        <taxon>Ecdysozoa</taxon>
        <taxon>Nematoda</taxon>
        <taxon>Chromadorea</taxon>
        <taxon>Rhabditida</taxon>
        <taxon>Tylenchina</taxon>
        <taxon>Panagrolaimomorpha</taxon>
        <taxon>Strongyloidoidea</taxon>
        <taxon>Steinernematidae</taxon>
        <taxon>Steinernema</taxon>
    </lineage>
</organism>
<protein>
    <submittedName>
        <fullName evidence="2">Uncharacterized protein</fullName>
    </submittedName>
</protein>
<feature type="region of interest" description="Disordered" evidence="1">
    <location>
        <begin position="37"/>
        <end position="67"/>
    </location>
</feature>
<dbReference type="EMBL" id="AZBU02000006">
    <property type="protein sequence ID" value="TKR72157.1"/>
    <property type="molecule type" value="Genomic_DNA"/>
</dbReference>
<reference evidence="2 3" key="1">
    <citation type="journal article" date="2015" name="Genome Biol.">
        <title>Comparative genomics of Steinernema reveals deeply conserved gene regulatory networks.</title>
        <authorList>
            <person name="Dillman A.R."/>
            <person name="Macchietto M."/>
            <person name="Porter C.F."/>
            <person name="Rogers A."/>
            <person name="Williams B."/>
            <person name="Antoshechkin I."/>
            <person name="Lee M.M."/>
            <person name="Goodwin Z."/>
            <person name="Lu X."/>
            <person name="Lewis E.E."/>
            <person name="Goodrich-Blair H."/>
            <person name="Stock S.P."/>
            <person name="Adams B.J."/>
            <person name="Sternberg P.W."/>
            <person name="Mortazavi A."/>
        </authorList>
    </citation>
    <scope>NUCLEOTIDE SEQUENCE [LARGE SCALE GENOMIC DNA]</scope>
    <source>
        <strain evidence="2 3">ALL</strain>
    </source>
</reference>
<sequence>MSQERKRSLRRILRCIESESESSRGGGSMRNGMVVQEEAKRGEVDVASGSRWIVDEDGSGDASVDVDMGQQQPDVAMDCGQEDGGDEQMDVDVKQQRSILKNAIHANRKRARTVSPSCHRGPKTVRFSECAVVIATEDENEHGNLLTPLRDSEEKKTEEEDEKKPVDHDWDEMLEQVQAM</sequence>
<feature type="region of interest" description="Disordered" evidence="1">
    <location>
        <begin position="138"/>
        <end position="180"/>
    </location>
</feature>
<dbReference type="Proteomes" id="UP000298663">
    <property type="component" value="Unassembled WGS sequence"/>
</dbReference>
<feature type="compositionally biased region" description="Basic and acidic residues" evidence="1">
    <location>
        <begin position="150"/>
        <end position="168"/>
    </location>
</feature>